<dbReference type="AlphaFoldDB" id="A0A117M6L5"/>
<dbReference type="Gene3D" id="2.130.10.10">
    <property type="entry name" value="YVTN repeat-like/Quinoprotein amine dehydrogenase"/>
    <property type="match status" value="2"/>
</dbReference>
<comment type="caution">
    <text evidence="1">The sequence shown here is derived from an EMBL/GenBank/DDBJ whole genome shotgun (WGS) entry which is preliminary data.</text>
</comment>
<evidence type="ECO:0000313" key="2">
    <source>
        <dbReference type="Proteomes" id="UP000053467"/>
    </source>
</evidence>
<gene>
    <name evidence="1" type="ORF">XE03_0988</name>
</gene>
<dbReference type="Proteomes" id="UP000053467">
    <property type="component" value="Unassembled WGS sequence"/>
</dbReference>
<evidence type="ECO:0000313" key="1">
    <source>
        <dbReference type="EMBL" id="KUK87192.1"/>
    </source>
</evidence>
<dbReference type="NCBIfam" id="TIGR04183">
    <property type="entry name" value="Por_Secre_tail"/>
    <property type="match status" value="1"/>
</dbReference>
<dbReference type="InterPro" id="IPR026444">
    <property type="entry name" value="Secre_tail"/>
</dbReference>
<proteinExistence type="predicted"/>
<dbReference type="EMBL" id="LGGX01000007">
    <property type="protein sequence ID" value="KUK87192.1"/>
    <property type="molecule type" value="Genomic_DNA"/>
</dbReference>
<name>A0A117M6L5_UNCT6</name>
<protein>
    <submittedName>
        <fullName evidence="1">Uncharacterized protein</fullName>
    </submittedName>
</protein>
<organism evidence="1 2">
    <name type="scientific">candidate division TA06 bacterium 34_109</name>
    <dbReference type="NCBI Taxonomy" id="1635277"/>
    <lineage>
        <taxon>Bacteria</taxon>
        <taxon>Bacteria division TA06</taxon>
    </lineage>
</organism>
<accession>A0A117M6L5</accession>
<dbReference type="SUPFAM" id="SSF110296">
    <property type="entry name" value="Oligoxyloglucan reducing end-specific cellobiohydrolase"/>
    <property type="match status" value="2"/>
</dbReference>
<sequence length="606" mass="66950">MFKKVLILSMVFLLSILLFSYTGPNVKYPFKQTSWAGGEGQDIFNDETKFLTSERIHFLTSPLTLGFIEDTNFSVVSTYPPSAAGVVGTVNDLLNINDTIYAVGGLKANLSYSTSMGQTWTSFDTLPVNQSNCELLTIEKVQDTIFAAGYWGAINFGFIYKSGDMKSWDTTLTQPVPDAARIYDIFHLGGDTFLLAVGDPDPNSADFDGQIFWTYDRFQTYQRVDTIGYLLVTKILRYNQDTLLLSCDNILYGEPVLFSFDNGASWTTVGVVDTYFTNNGEPFAIMSLEKIGNSIYAGSYGAFGGGLYRSDDLGATWITLDTSGIIPDTSDITGIYSLDNGSTIYVTATYPGGLYKSVDGGLTFTVCDNTLTDIGAVGFTKLGEHTYGVGTISSTSGGKVYYDSYYKNGYLISSVINVDKYDSVLVSDYFDLYNIFVTFNKPAFTTFTLKVRSWNDSTMTGAPDWSTCPSVTSYNDYSKNLTNISSVVNNAGHHYIQYRIDFTTSRMELSPNVDSIWIEKVSGIDEITKVSKGISIRFLSSTKLSISGKEKDNLKIFDLSGRNIFSKKLTGDESLVDLSGFSSGKYILKVYSNKREILSKDFTIIK</sequence>
<dbReference type="InterPro" id="IPR015943">
    <property type="entry name" value="WD40/YVTN_repeat-like_dom_sf"/>
</dbReference>
<reference evidence="2" key="1">
    <citation type="journal article" date="2015" name="MBio">
        <title>Genome-Resolved Metagenomic Analysis Reveals Roles for Candidate Phyla and Other Microbial Community Members in Biogeochemical Transformations in Oil Reservoirs.</title>
        <authorList>
            <person name="Hu P."/>
            <person name="Tom L."/>
            <person name="Singh A."/>
            <person name="Thomas B.C."/>
            <person name="Baker B.J."/>
            <person name="Piceno Y.M."/>
            <person name="Andersen G.L."/>
            <person name="Banfield J.F."/>
        </authorList>
    </citation>
    <scope>NUCLEOTIDE SEQUENCE [LARGE SCALE GENOMIC DNA]</scope>
</reference>